<dbReference type="GO" id="GO:0051539">
    <property type="term" value="F:4 iron, 4 sulfur cluster binding"/>
    <property type="evidence" value="ECO:0007669"/>
    <property type="project" value="UniProtKB-UniRule"/>
</dbReference>
<evidence type="ECO:0000256" key="1">
    <source>
        <dbReference type="ARBA" id="ARBA00009732"/>
    </source>
</evidence>
<reference evidence="7 8" key="2">
    <citation type="journal article" date="2017" name="Int. J. Syst. Evol. Microbiol.">
        <title>Gordonia phthalatica sp. nov., a di-n-butyl phthalate-degrading bacterium isolated from activated sludge.</title>
        <authorList>
            <person name="Jin D."/>
            <person name="Kong X."/>
            <person name="Jia M."/>
            <person name="Yu X."/>
            <person name="Wang X."/>
            <person name="Zhuang X."/>
            <person name="Deng Y."/>
            <person name="Bai Z."/>
        </authorList>
    </citation>
    <scope>NUCLEOTIDE SEQUENCE [LARGE SCALE GENOMIC DNA]</scope>
    <source>
        <strain evidence="7 8">QH-11</strain>
    </source>
</reference>
<evidence type="ECO:0000256" key="4">
    <source>
        <dbReference type="HAMAP-Rule" id="MF_00063"/>
    </source>
</evidence>
<organism evidence="7 8">
    <name type="scientific">Gordonia phthalatica</name>
    <dbReference type="NCBI Taxonomy" id="1136941"/>
    <lineage>
        <taxon>Bacteria</taxon>
        <taxon>Bacillati</taxon>
        <taxon>Actinomycetota</taxon>
        <taxon>Actinomycetes</taxon>
        <taxon>Mycobacteriales</taxon>
        <taxon>Gordoniaceae</taxon>
        <taxon>Gordonia</taxon>
    </lineage>
</organism>
<evidence type="ECO:0000313" key="8">
    <source>
        <dbReference type="Proteomes" id="UP000063789"/>
    </source>
</evidence>
<keyword evidence="4" id="KW-0963">Cytoplasm</keyword>
<feature type="region of interest" description="Disordered" evidence="5">
    <location>
        <begin position="226"/>
        <end position="247"/>
    </location>
</feature>
<dbReference type="SUPFAM" id="SSF52402">
    <property type="entry name" value="Adenine nucleotide alpha hydrolases-like"/>
    <property type="match status" value="1"/>
</dbReference>
<feature type="binding site" evidence="4">
    <location>
        <position position="134"/>
    </location>
    <ligand>
        <name>[4Fe-4S] cluster</name>
        <dbReference type="ChEBI" id="CHEBI:49883"/>
    </ligand>
</feature>
<dbReference type="GO" id="GO:0043866">
    <property type="term" value="F:adenylyl-sulfate reductase (thioredoxin) activity"/>
    <property type="evidence" value="ECO:0007669"/>
    <property type="project" value="UniProtKB-EC"/>
</dbReference>
<dbReference type="PANTHER" id="PTHR46509">
    <property type="entry name" value="PHOSPHOADENOSINE PHOSPHOSULFATE REDUCTASE"/>
    <property type="match status" value="1"/>
</dbReference>
<protein>
    <recommendedName>
        <fullName evidence="4">Adenosine 5'-phosphosulfate reductase</fullName>
        <shortName evidence="4">APS reductase</shortName>
        <ecNumber evidence="4">1.8.4.10</ecNumber>
    </recommendedName>
    <alternativeName>
        <fullName evidence="4">5'-adenylylsulfate reductase</fullName>
    </alternativeName>
    <alternativeName>
        <fullName evidence="4">Thioredoxin-dependent 5'-adenylylsulfate reductase</fullName>
    </alternativeName>
</protein>
<feature type="domain" description="Phosphoadenosine phosphosulphate reductase" evidence="6">
    <location>
        <begin position="50"/>
        <end position="221"/>
    </location>
</feature>
<comment type="function">
    <text evidence="4">Catalyzes the formation of sulfite from adenosine 5'-phosphosulfate (APS) using thioredoxin as an electron donor.</text>
</comment>
<evidence type="ECO:0000259" key="6">
    <source>
        <dbReference type="Pfam" id="PF01507"/>
    </source>
</evidence>
<name>A0A0N7FUU7_9ACTN</name>
<dbReference type="NCBIfam" id="TIGR00434">
    <property type="entry name" value="cysH"/>
    <property type="match status" value="1"/>
</dbReference>
<comment type="subcellular location">
    <subcellularLocation>
        <location evidence="4">Cytoplasm</location>
    </subcellularLocation>
</comment>
<dbReference type="EMBL" id="CP011853">
    <property type="protein sequence ID" value="ALG85351.1"/>
    <property type="molecule type" value="Genomic_DNA"/>
</dbReference>
<feature type="active site" description="Nucleophile; cysteine thiosulfonate intermediate" evidence="4">
    <location>
        <position position="242"/>
    </location>
</feature>
<reference evidence="8" key="1">
    <citation type="submission" date="2015-06" db="EMBL/GenBank/DDBJ databases">
        <title>Complete genome sequence and metabolic analysis of phthalate degradation pathway in Gordonia sp. QH-11.</title>
        <authorList>
            <person name="Jin D."/>
            <person name="Kong X."/>
            <person name="Bai Z."/>
        </authorList>
    </citation>
    <scope>NUCLEOTIDE SEQUENCE [LARGE SCALE GENOMIC DNA]</scope>
    <source>
        <strain evidence="8">QH-11</strain>
    </source>
</reference>
<comment type="catalytic activity">
    <reaction evidence="4">
        <text>[thioredoxin]-disulfide + sulfite + AMP + 2 H(+) = adenosine 5'-phosphosulfate + [thioredoxin]-dithiol</text>
        <dbReference type="Rhea" id="RHEA:21976"/>
        <dbReference type="Rhea" id="RHEA-COMP:10698"/>
        <dbReference type="Rhea" id="RHEA-COMP:10700"/>
        <dbReference type="ChEBI" id="CHEBI:15378"/>
        <dbReference type="ChEBI" id="CHEBI:17359"/>
        <dbReference type="ChEBI" id="CHEBI:29950"/>
        <dbReference type="ChEBI" id="CHEBI:50058"/>
        <dbReference type="ChEBI" id="CHEBI:58243"/>
        <dbReference type="ChEBI" id="CHEBI:456215"/>
        <dbReference type="EC" id="1.8.4.10"/>
    </reaction>
</comment>
<dbReference type="CDD" id="cd23945">
    <property type="entry name" value="PAPS_reductase"/>
    <property type="match status" value="1"/>
</dbReference>
<evidence type="ECO:0000256" key="5">
    <source>
        <dbReference type="SAM" id="MobiDB-lite"/>
    </source>
</evidence>
<sequence>MTVTETSTGFDTDELRAIAENGAAELGPDASAEQLLRWTAETFGPDFVIAANMQDAVLIDVADKAIEDKATVGGKLKALFLDTGYHFAETLGTRDAVAQVYDLELLNVTPENTVAEQDQLLGKDLFSREPGECCRLRKVVPLRGALKPYRAWVTGIRRVEAPTRANAPLISFDDAFGIVKINPLAAWSDEQFQEYIDTHGVLVNPLVDEGYPSIGCAPCTVKPAAGADPRSGRWAGSAKTECGLHAS</sequence>
<dbReference type="GO" id="GO:0019379">
    <property type="term" value="P:sulfate assimilation, phosphoadenylyl sulfate reduction by phosphoadenylyl-sulfate reductase (thioredoxin)"/>
    <property type="evidence" value="ECO:0007669"/>
    <property type="project" value="UniProtKB-UniRule"/>
</dbReference>
<evidence type="ECO:0000256" key="3">
    <source>
        <dbReference type="ARBA" id="ARBA00024327"/>
    </source>
</evidence>
<dbReference type="KEGG" id="goq:ACH46_13780"/>
<keyword evidence="4" id="KW-0479">Metal-binding</keyword>
<dbReference type="Gene3D" id="3.40.50.620">
    <property type="entry name" value="HUPs"/>
    <property type="match status" value="1"/>
</dbReference>
<comment type="pathway">
    <text evidence="3 4">Sulfur metabolism; hydrogen sulfide biosynthesis; sulfite from sulfate.</text>
</comment>
<dbReference type="HAMAP" id="MF_00063">
    <property type="entry name" value="CysH"/>
    <property type="match status" value="1"/>
</dbReference>
<proteinExistence type="inferred from homology"/>
<dbReference type="NCBIfam" id="NF002537">
    <property type="entry name" value="PRK02090.1"/>
    <property type="match status" value="1"/>
</dbReference>
<dbReference type="Proteomes" id="UP000063789">
    <property type="component" value="Chromosome"/>
</dbReference>
<dbReference type="InterPro" id="IPR002500">
    <property type="entry name" value="PAPS_reduct_dom"/>
</dbReference>
<dbReference type="STRING" id="1136941.ACH46_13780"/>
<dbReference type="OrthoDB" id="9794018at2"/>
<dbReference type="AlphaFoldDB" id="A0A0N7FUU7"/>
<dbReference type="InterPro" id="IPR004511">
    <property type="entry name" value="PAPS/APS_Rdtase"/>
</dbReference>
<accession>A0A0N7FUU7</accession>
<dbReference type="RefSeq" id="WP_062393432.1">
    <property type="nucleotide sequence ID" value="NZ_CP011853.1"/>
</dbReference>
<dbReference type="Pfam" id="PF01507">
    <property type="entry name" value="PAPS_reduct"/>
    <property type="match status" value="1"/>
</dbReference>
<dbReference type="PANTHER" id="PTHR46509:SF1">
    <property type="entry name" value="PHOSPHOADENOSINE PHOSPHOSULFATE REDUCTASE"/>
    <property type="match status" value="1"/>
</dbReference>
<dbReference type="EC" id="1.8.4.10" evidence="4"/>
<dbReference type="GO" id="GO:0046872">
    <property type="term" value="F:metal ion binding"/>
    <property type="evidence" value="ECO:0007669"/>
    <property type="project" value="UniProtKB-KW"/>
</dbReference>
<comment type="cofactor">
    <cofactor evidence="4">
        <name>[4Fe-4S] cluster</name>
        <dbReference type="ChEBI" id="CHEBI:49883"/>
    </cofactor>
    <text evidence="4">Binds 1 [4Fe-4S] cluster per subunit.</text>
</comment>
<keyword evidence="2 4" id="KW-0560">Oxidoreductase</keyword>
<keyword evidence="8" id="KW-1185">Reference proteome</keyword>
<gene>
    <name evidence="4" type="primary">cysH</name>
    <name evidence="7" type="ORF">ACH46_13780</name>
</gene>
<dbReference type="PIRSF" id="PIRSF000857">
    <property type="entry name" value="PAPS_reductase"/>
    <property type="match status" value="1"/>
</dbReference>
<dbReference type="GO" id="GO:0005737">
    <property type="term" value="C:cytoplasm"/>
    <property type="evidence" value="ECO:0007669"/>
    <property type="project" value="UniProtKB-SubCell"/>
</dbReference>
<evidence type="ECO:0000256" key="2">
    <source>
        <dbReference type="ARBA" id="ARBA00023002"/>
    </source>
</evidence>
<feature type="binding site" evidence="4">
    <location>
        <position position="133"/>
    </location>
    <ligand>
        <name>[4Fe-4S] cluster</name>
        <dbReference type="ChEBI" id="CHEBI:49883"/>
    </ligand>
</feature>
<dbReference type="PATRIC" id="fig|1136941.3.peg.2815"/>
<dbReference type="GO" id="GO:0004604">
    <property type="term" value="F:phosphoadenylyl-sulfate reductase (thioredoxin) activity"/>
    <property type="evidence" value="ECO:0007669"/>
    <property type="project" value="UniProtKB-UniRule"/>
</dbReference>
<dbReference type="InterPro" id="IPR014729">
    <property type="entry name" value="Rossmann-like_a/b/a_fold"/>
</dbReference>
<keyword evidence="4" id="KW-0408">Iron</keyword>
<evidence type="ECO:0000313" key="7">
    <source>
        <dbReference type="EMBL" id="ALG85351.1"/>
    </source>
</evidence>
<feature type="binding site" evidence="4">
    <location>
        <position position="216"/>
    </location>
    <ligand>
        <name>[4Fe-4S] cluster</name>
        <dbReference type="ChEBI" id="CHEBI:49883"/>
    </ligand>
</feature>
<feature type="binding site" evidence="4">
    <location>
        <position position="219"/>
    </location>
    <ligand>
        <name>[4Fe-4S] cluster</name>
        <dbReference type="ChEBI" id="CHEBI:49883"/>
    </ligand>
</feature>
<keyword evidence="4" id="KW-0411">Iron-sulfur</keyword>
<dbReference type="GO" id="GO:0070814">
    <property type="term" value="P:hydrogen sulfide biosynthetic process"/>
    <property type="evidence" value="ECO:0007669"/>
    <property type="project" value="UniProtKB-UniRule"/>
</dbReference>
<comment type="similarity">
    <text evidence="1 4">Belongs to the PAPS reductase family. CysH subfamily.</text>
</comment>